<evidence type="ECO:0000313" key="2">
    <source>
        <dbReference type="EMBL" id="KAL0918333.1"/>
    </source>
</evidence>
<accession>A0ABD0V066</accession>
<reference evidence="2 3" key="1">
    <citation type="journal article" date="2024" name="Plant Biotechnol. J.">
        <title>Dendrobium thyrsiflorum genome and its molecular insights into genes involved in important horticultural traits.</title>
        <authorList>
            <person name="Chen B."/>
            <person name="Wang J.Y."/>
            <person name="Zheng P.J."/>
            <person name="Li K.L."/>
            <person name="Liang Y.M."/>
            <person name="Chen X.F."/>
            <person name="Zhang C."/>
            <person name="Zhao X."/>
            <person name="He X."/>
            <person name="Zhang G.Q."/>
            <person name="Liu Z.J."/>
            <person name="Xu Q."/>
        </authorList>
    </citation>
    <scope>NUCLEOTIDE SEQUENCE [LARGE SCALE GENOMIC DNA]</scope>
    <source>
        <strain evidence="2">GZMU011</strain>
    </source>
</reference>
<comment type="caution">
    <text evidence="2">The sequence shown here is derived from an EMBL/GenBank/DDBJ whole genome shotgun (WGS) entry which is preliminary data.</text>
</comment>
<sequence>MVVIEHSPSKAILHHTIEGWDCFGWRFRDRNASLLFSCIGTEQIGRPLHILAITMVKNQWMDCLPDGRKSFFWPAVKWPVCQYHKLMQPQTAILFVSFVLDQDDFTKSYLNPKDFNDWEVSGNSRNVPPHYIRVGLLRDASLLFSCNGTEQLGRPLHIVGQPLRLGIDIAMVPEQLGWPAHLRATAASVRHRKRRERRLKRNLIVLNCSLLFSSLSLAPSSLECPCICRQQLRLRAMVKNKRMYYLRDGGNFFWPAVKWPVCLYHKMMQPQTAMLFRLHICTSRFFGSFDAVRLGSFDDFPFLSDWKLRHFYPKQRRELAGCEVKLSGSELRTQRHRAQMSPDQGPEALSEGSNHNSDYQTIPKLDNLIVKSSGLMREI</sequence>
<protein>
    <submittedName>
        <fullName evidence="2">Uncharacterized protein</fullName>
    </submittedName>
</protein>
<dbReference type="EMBL" id="JANQDX010000009">
    <property type="protein sequence ID" value="KAL0918333.1"/>
    <property type="molecule type" value="Genomic_DNA"/>
</dbReference>
<evidence type="ECO:0000313" key="3">
    <source>
        <dbReference type="Proteomes" id="UP001552299"/>
    </source>
</evidence>
<keyword evidence="3" id="KW-1185">Reference proteome</keyword>
<organism evidence="2 3">
    <name type="scientific">Dendrobium thyrsiflorum</name>
    <name type="common">Pinecone-like raceme dendrobium</name>
    <name type="synonym">Orchid</name>
    <dbReference type="NCBI Taxonomy" id="117978"/>
    <lineage>
        <taxon>Eukaryota</taxon>
        <taxon>Viridiplantae</taxon>
        <taxon>Streptophyta</taxon>
        <taxon>Embryophyta</taxon>
        <taxon>Tracheophyta</taxon>
        <taxon>Spermatophyta</taxon>
        <taxon>Magnoliopsida</taxon>
        <taxon>Liliopsida</taxon>
        <taxon>Asparagales</taxon>
        <taxon>Orchidaceae</taxon>
        <taxon>Epidendroideae</taxon>
        <taxon>Malaxideae</taxon>
        <taxon>Dendrobiinae</taxon>
        <taxon>Dendrobium</taxon>
    </lineage>
</organism>
<dbReference type="AlphaFoldDB" id="A0ABD0V066"/>
<gene>
    <name evidence="2" type="ORF">M5K25_010337</name>
</gene>
<name>A0ABD0V066_DENTH</name>
<feature type="region of interest" description="Disordered" evidence="1">
    <location>
        <begin position="333"/>
        <end position="359"/>
    </location>
</feature>
<proteinExistence type="predicted"/>
<evidence type="ECO:0000256" key="1">
    <source>
        <dbReference type="SAM" id="MobiDB-lite"/>
    </source>
</evidence>
<dbReference type="Proteomes" id="UP001552299">
    <property type="component" value="Unassembled WGS sequence"/>
</dbReference>